<dbReference type="PANTHER" id="PTHR33525:SF4">
    <property type="entry name" value="CYCLIC DI-GMP PHOSPHODIESTERASE CDGJ"/>
    <property type="match status" value="1"/>
</dbReference>
<evidence type="ECO:0000313" key="4">
    <source>
        <dbReference type="Proteomes" id="UP000295718"/>
    </source>
</evidence>
<feature type="domain" description="EAL" evidence="1">
    <location>
        <begin position="1"/>
        <end position="202"/>
    </location>
</feature>
<dbReference type="PIRSF" id="PIRSF003180">
    <property type="entry name" value="DiGMPpdiest_YuxH"/>
    <property type="match status" value="1"/>
</dbReference>
<dbReference type="PANTHER" id="PTHR33525">
    <property type="match status" value="1"/>
</dbReference>
<proteinExistence type="predicted"/>
<sequence>MFIARQPIFNKAMKIYGYELLFRSDSSAVSFGNASSVSATATVIGGLFEQGIDQIVGKAKAFVNFDYDFIMSNNIELIEPDTLIIEVLETVEVDAALIDRIKYLKREGYQIALDDFEESYVSYPIVPLADIIKYDIMVTPLDTITSDVKQALSQKKLLLAEKIETEEEFQKAISMGFHLFQGYFFCKPKIVGSSSPKRSSKVQYSMILNELKKEEPSYDTITEIIESDVNLAYRMMRVISHKKGESAFNSIKYALVRMGLIDLERWINILMLQDISQNKPLEIMRLSLVRSRFSEYVAENSIYKERKEEVSMMCLFSTLDVLLDQPMEEALKGMLISNDIFNALVHGKGKLKPFCRLMLSYEQGDWTAVQKYAQIIEIDTEILYKGYLESIQWSSKILTFFQ</sequence>
<dbReference type="InterPro" id="IPR035919">
    <property type="entry name" value="EAL_sf"/>
</dbReference>
<name>A0A4R1QXX2_9FIRM</name>
<dbReference type="OrthoDB" id="9804751at2"/>
<dbReference type="SUPFAM" id="SSF109604">
    <property type="entry name" value="HD-domain/PDEase-like"/>
    <property type="match status" value="1"/>
</dbReference>
<evidence type="ECO:0000259" key="1">
    <source>
        <dbReference type="PROSITE" id="PS50883"/>
    </source>
</evidence>
<dbReference type="AlphaFoldDB" id="A0A4R1QXX2"/>
<dbReference type="Pfam" id="PF00563">
    <property type="entry name" value="EAL"/>
    <property type="match status" value="1"/>
</dbReference>
<accession>A0A4R1QXX2</accession>
<feature type="domain" description="HDOD" evidence="2">
    <location>
        <begin position="197"/>
        <end position="382"/>
    </location>
</feature>
<dbReference type="Proteomes" id="UP000295718">
    <property type="component" value="Unassembled WGS sequence"/>
</dbReference>
<dbReference type="Gene3D" id="1.10.3210.10">
    <property type="entry name" value="Hypothetical protein af1432"/>
    <property type="match status" value="1"/>
</dbReference>
<dbReference type="EMBL" id="SLUO01000009">
    <property type="protein sequence ID" value="TCL57214.1"/>
    <property type="molecule type" value="Genomic_DNA"/>
</dbReference>
<dbReference type="InterPro" id="IPR001633">
    <property type="entry name" value="EAL_dom"/>
</dbReference>
<dbReference type="InterPro" id="IPR052340">
    <property type="entry name" value="RNase_Y/CdgJ"/>
</dbReference>
<dbReference type="STRING" id="1469948.GCA_000732725_03138"/>
<dbReference type="SUPFAM" id="SSF141868">
    <property type="entry name" value="EAL domain-like"/>
    <property type="match status" value="1"/>
</dbReference>
<organism evidence="3 4">
    <name type="scientific">Kineothrix alysoides</name>
    <dbReference type="NCBI Taxonomy" id="1469948"/>
    <lineage>
        <taxon>Bacteria</taxon>
        <taxon>Bacillati</taxon>
        <taxon>Bacillota</taxon>
        <taxon>Clostridia</taxon>
        <taxon>Lachnospirales</taxon>
        <taxon>Lachnospiraceae</taxon>
        <taxon>Kineothrix</taxon>
    </lineage>
</organism>
<comment type="caution">
    <text evidence="3">The sequence shown here is derived from an EMBL/GenBank/DDBJ whole genome shotgun (WGS) entry which is preliminary data.</text>
</comment>
<gene>
    <name evidence="3" type="ORF">EDD76_10976</name>
</gene>
<dbReference type="InterPro" id="IPR014408">
    <property type="entry name" value="dGMP_Pdiesterase_EAL/HD-GYP"/>
</dbReference>
<evidence type="ECO:0000313" key="3">
    <source>
        <dbReference type="EMBL" id="TCL57214.1"/>
    </source>
</evidence>
<evidence type="ECO:0000259" key="2">
    <source>
        <dbReference type="PROSITE" id="PS51833"/>
    </source>
</evidence>
<reference evidence="3 4" key="1">
    <citation type="submission" date="2019-03" db="EMBL/GenBank/DDBJ databases">
        <title>Genomic Encyclopedia of Type Strains, Phase IV (KMG-IV): sequencing the most valuable type-strain genomes for metagenomic binning, comparative biology and taxonomic classification.</title>
        <authorList>
            <person name="Goeker M."/>
        </authorList>
    </citation>
    <scope>NUCLEOTIDE SEQUENCE [LARGE SCALE GENOMIC DNA]</scope>
    <source>
        <strain evidence="3 4">DSM 100556</strain>
    </source>
</reference>
<protein>
    <submittedName>
        <fullName evidence="3">EAL and modified HD-GYP domain-containing signal transduction protein</fullName>
    </submittedName>
</protein>
<dbReference type="RefSeq" id="WP_031391783.1">
    <property type="nucleotide sequence ID" value="NZ_JPNB01000002.1"/>
</dbReference>
<dbReference type="PROSITE" id="PS51833">
    <property type="entry name" value="HDOD"/>
    <property type="match status" value="1"/>
</dbReference>
<dbReference type="Gene3D" id="3.20.20.450">
    <property type="entry name" value="EAL domain"/>
    <property type="match status" value="1"/>
</dbReference>
<dbReference type="SMART" id="SM00052">
    <property type="entry name" value="EAL"/>
    <property type="match status" value="1"/>
</dbReference>
<dbReference type="InterPro" id="IPR013976">
    <property type="entry name" value="HDOD"/>
</dbReference>
<keyword evidence="4" id="KW-1185">Reference proteome</keyword>
<dbReference type="PROSITE" id="PS50883">
    <property type="entry name" value="EAL"/>
    <property type="match status" value="1"/>
</dbReference>